<dbReference type="EMBL" id="MIPT01000001">
    <property type="protein sequence ID" value="OHT19423.1"/>
    <property type="molecule type" value="Genomic_DNA"/>
</dbReference>
<evidence type="ECO:0000313" key="3">
    <source>
        <dbReference type="Proteomes" id="UP000179467"/>
    </source>
</evidence>
<comment type="caution">
    <text evidence="2">The sequence shown here is derived from an EMBL/GenBank/DDBJ whole genome shotgun (WGS) entry which is preliminary data.</text>
</comment>
<evidence type="ECO:0000313" key="2">
    <source>
        <dbReference type="EMBL" id="OHT19423.1"/>
    </source>
</evidence>
<name>A0A1S1HDV6_9SPHN</name>
<dbReference type="RefSeq" id="WP_070933364.1">
    <property type="nucleotide sequence ID" value="NZ_MIPT01000001.1"/>
</dbReference>
<gene>
    <name evidence="2" type="ORF">BHE75_01408</name>
</gene>
<proteinExistence type="predicted"/>
<feature type="region of interest" description="Disordered" evidence="1">
    <location>
        <begin position="126"/>
        <end position="157"/>
    </location>
</feature>
<organism evidence="2 3">
    <name type="scientific">Edaphosphingomonas haloaromaticamans</name>
    <dbReference type="NCBI Taxonomy" id="653954"/>
    <lineage>
        <taxon>Bacteria</taxon>
        <taxon>Pseudomonadati</taxon>
        <taxon>Pseudomonadota</taxon>
        <taxon>Alphaproteobacteria</taxon>
        <taxon>Sphingomonadales</taxon>
        <taxon>Rhizorhabdaceae</taxon>
        <taxon>Edaphosphingomonas</taxon>
    </lineage>
</organism>
<dbReference type="OrthoDB" id="7509748at2"/>
<accession>A0A1S1HDV6</accession>
<dbReference type="Proteomes" id="UP000179467">
    <property type="component" value="Unassembled WGS sequence"/>
</dbReference>
<protein>
    <submittedName>
        <fullName evidence="2">Uncharacterized protein</fullName>
    </submittedName>
</protein>
<sequence>MTTSAARYRVLEQIYDLLSNYLVDECPEDEHWEDFDPEIDGLRTTASDLLGAEAVSLAAAPTEPTIFSVEIEFVSGQERFASETYRIEAYDWSQAKRVAFDLASGSVYNDEQRISDFARRAIDRTLSEPAPPCDEDVQSEASTRPDLDARAAAAVSS</sequence>
<keyword evidence="3" id="KW-1185">Reference proteome</keyword>
<dbReference type="AlphaFoldDB" id="A0A1S1HDV6"/>
<reference evidence="2 3" key="1">
    <citation type="submission" date="2016-09" db="EMBL/GenBank/DDBJ databases">
        <title>Metabolic pathway, cell adaptation mechanisms and a novel monoxygenase revealed through proteogenomic-transcription analysis of a Sphingomonas haloaromaticamans strain degrading the fungicide ortho-phenylphenol.</title>
        <authorList>
            <person name="Perruchon C."/>
            <person name="Papadopoulou E.S."/>
            <person name="Rousidou C."/>
            <person name="Vasileiadis S."/>
            <person name="Tanou G."/>
            <person name="Amoutzias G."/>
            <person name="Molassiotis A."/>
            <person name="Karpouzas D.G."/>
        </authorList>
    </citation>
    <scope>NUCLEOTIDE SEQUENCE [LARGE SCALE GENOMIC DNA]</scope>
    <source>
        <strain evidence="2 3">P3</strain>
    </source>
</reference>
<evidence type="ECO:0000256" key="1">
    <source>
        <dbReference type="SAM" id="MobiDB-lite"/>
    </source>
</evidence>